<feature type="compositionally biased region" description="Pro residues" evidence="5">
    <location>
        <begin position="382"/>
        <end position="393"/>
    </location>
</feature>
<evidence type="ECO:0000313" key="7">
    <source>
        <dbReference type="EMBL" id="ETW84126.1"/>
    </source>
</evidence>
<dbReference type="PANTHER" id="PTHR33572:SF3">
    <property type="entry name" value="VELVET COMPLEX SUBUNIT B"/>
    <property type="match status" value="1"/>
</dbReference>
<accession>W4KGC7</accession>
<feature type="compositionally biased region" description="Gly residues" evidence="5">
    <location>
        <begin position="446"/>
        <end position="456"/>
    </location>
</feature>
<dbReference type="HOGENOM" id="CLU_022491_4_0_1"/>
<dbReference type="OrthoDB" id="1746739at2759"/>
<feature type="domain" description="Velvet" evidence="6">
    <location>
        <begin position="225"/>
        <end position="710"/>
    </location>
</feature>
<dbReference type="eggNOG" id="ENOG502S1B4">
    <property type="taxonomic scope" value="Eukaryota"/>
</dbReference>
<evidence type="ECO:0000256" key="4">
    <source>
        <dbReference type="ARBA" id="ARBA00023242"/>
    </source>
</evidence>
<dbReference type="EMBL" id="KI925456">
    <property type="protein sequence ID" value="ETW84126.1"/>
    <property type="molecule type" value="Genomic_DNA"/>
</dbReference>
<evidence type="ECO:0000256" key="3">
    <source>
        <dbReference type="ARBA" id="ARBA00023163"/>
    </source>
</evidence>
<feature type="compositionally biased region" description="Low complexity" evidence="5">
    <location>
        <begin position="339"/>
        <end position="353"/>
    </location>
</feature>
<feature type="region of interest" description="Disordered" evidence="5">
    <location>
        <begin position="378"/>
        <end position="405"/>
    </location>
</feature>
<keyword evidence="4" id="KW-0539">Nucleus</keyword>
<evidence type="ECO:0000256" key="5">
    <source>
        <dbReference type="SAM" id="MobiDB-lite"/>
    </source>
</evidence>
<name>W4KGC7_HETIT</name>
<dbReference type="InterPro" id="IPR021740">
    <property type="entry name" value="Velvet"/>
</dbReference>
<feature type="region of interest" description="Disordered" evidence="5">
    <location>
        <begin position="311"/>
        <end position="358"/>
    </location>
</feature>
<feature type="region of interest" description="Disordered" evidence="5">
    <location>
        <begin position="440"/>
        <end position="471"/>
    </location>
</feature>
<dbReference type="GO" id="GO:0005634">
    <property type="term" value="C:nucleus"/>
    <property type="evidence" value="ECO:0007669"/>
    <property type="project" value="UniProtKB-SubCell"/>
</dbReference>
<dbReference type="InterPro" id="IPR038491">
    <property type="entry name" value="Velvet_dom_sf"/>
</dbReference>
<sequence length="736" mass="78534">MSPGTVRGVLARRLPWPSVGKYFLAGTGRGRHGALEGSERANDKARVCAWNKEWTWWPFAGLLFPDDELGDGSKGARRGGGPEGAGSLTVDLGPKSQAVAIGGHCLHYDLIVVVVVVVVAVAVATVEPLAVAAVVEPCLHGHPSTSPTFYLCAQQHLLSSSTARRVAGLALVLAPTPHRPDDIPACPPHNTLAMIQMTDARRRSTAVTLHRQTVTLDSDGPPAWGTWFNRKFYSLEMVQQPIRARMCGFGDKDRRPLAPAAVARMVVRNEDNSPVDEDDVDCSFFLVTADLWSSDGKHEMNLVLHPTSSDRYITTHAPKRRRTNAPSTSIHPPGDHANPTPSTSSPITPKFTSRPTVEAQHTAFPPLIVPLIPGYSSQGYPLPTPPPPPPPPLVQDSTGFHSSLSAYSSASDASSWAYGLQGPSSSSSYSLPSLSRSLSSSLVTGVGTGSSSGPGTTGSWQTDADVDNPYRTWSADPQYGTLDPLGPAPMPASASGSGVESALRQTASGQYPNIETRTNTSWNQVSTSHTTEAYIVTPAAAEPPSSASLIAGPHNPPYDQSMYASASYSQRTPRSSHSSSSHAQPPPAPSSTIPPLPRHTYTRTLVGLLAANACRLLDEHRKPGIFFLFQDLSIRTEGTFRLRLRLMNIGAPFETGSTGSPRVHTNVSPVLAQTFTAPFVVYSAKRFPGVPGTTALSIAFGNQGQKLPLRNRHGSSKNGRRRRRGDSSDDDSDDGT</sequence>
<evidence type="ECO:0000313" key="8">
    <source>
        <dbReference type="Proteomes" id="UP000030671"/>
    </source>
</evidence>
<feature type="compositionally biased region" description="Low complexity" evidence="5">
    <location>
        <begin position="569"/>
        <end position="583"/>
    </location>
</feature>
<dbReference type="InParanoid" id="W4KGC7"/>
<dbReference type="Pfam" id="PF11754">
    <property type="entry name" value="Velvet"/>
    <property type="match status" value="2"/>
</dbReference>
<feature type="region of interest" description="Disordered" evidence="5">
    <location>
        <begin position="706"/>
        <end position="736"/>
    </location>
</feature>
<dbReference type="STRING" id="747525.W4KGC7"/>
<feature type="compositionally biased region" description="Basic residues" evidence="5">
    <location>
        <begin position="709"/>
        <end position="724"/>
    </location>
</feature>
<dbReference type="InterPro" id="IPR037525">
    <property type="entry name" value="Velvet_dom"/>
</dbReference>
<organism evidence="7 8">
    <name type="scientific">Heterobasidion irregulare (strain TC 32-1)</name>
    <dbReference type="NCBI Taxonomy" id="747525"/>
    <lineage>
        <taxon>Eukaryota</taxon>
        <taxon>Fungi</taxon>
        <taxon>Dikarya</taxon>
        <taxon>Basidiomycota</taxon>
        <taxon>Agaricomycotina</taxon>
        <taxon>Agaricomycetes</taxon>
        <taxon>Russulales</taxon>
        <taxon>Bondarzewiaceae</taxon>
        <taxon>Heterobasidion</taxon>
        <taxon>Heterobasidion annosum species complex</taxon>
    </lineage>
</organism>
<dbReference type="GeneID" id="20676879"/>
<dbReference type="KEGG" id="hir:HETIRDRAFT_458045"/>
<feature type="region of interest" description="Disordered" evidence="5">
    <location>
        <begin position="478"/>
        <end position="497"/>
    </location>
</feature>
<comment type="subcellular location">
    <subcellularLocation>
        <location evidence="1">Nucleus</location>
    </subcellularLocation>
</comment>
<keyword evidence="8" id="KW-1185">Reference proteome</keyword>
<reference evidence="7 8" key="1">
    <citation type="journal article" date="2012" name="New Phytol.">
        <title>Insight into trade-off between wood decay and parasitism from the genome of a fungal forest pathogen.</title>
        <authorList>
            <person name="Olson A."/>
            <person name="Aerts A."/>
            <person name="Asiegbu F."/>
            <person name="Belbahri L."/>
            <person name="Bouzid O."/>
            <person name="Broberg A."/>
            <person name="Canback B."/>
            <person name="Coutinho P.M."/>
            <person name="Cullen D."/>
            <person name="Dalman K."/>
            <person name="Deflorio G."/>
            <person name="van Diepen L.T."/>
            <person name="Dunand C."/>
            <person name="Duplessis S."/>
            <person name="Durling M."/>
            <person name="Gonthier P."/>
            <person name="Grimwood J."/>
            <person name="Fossdal C.G."/>
            <person name="Hansson D."/>
            <person name="Henrissat B."/>
            <person name="Hietala A."/>
            <person name="Himmelstrand K."/>
            <person name="Hoffmeister D."/>
            <person name="Hogberg N."/>
            <person name="James T.Y."/>
            <person name="Karlsson M."/>
            <person name="Kohler A."/>
            <person name="Kues U."/>
            <person name="Lee Y.H."/>
            <person name="Lin Y.C."/>
            <person name="Lind M."/>
            <person name="Lindquist E."/>
            <person name="Lombard V."/>
            <person name="Lucas S."/>
            <person name="Lunden K."/>
            <person name="Morin E."/>
            <person name="Murat C."/>
            <person name="Park J."/>
            <person name="Raffaello T."/>
            <person name="Rouze P."/>
            <person name="Salamov A."/>
            <person name="Schmutz J."/>
            <person name="Solheim H."/>
            <person name="Stahlberg J."/>
            <person name="Velez H."/>
            <person name="de Vries R.P."/>
            <person name="Wiebenga A."/>
            <person name="Woodward S."/>
            <person name="Yakovlev I."/>
            <person name="Garbelotto M."/>
            <person name="Martin F."/>
            <person name="Grigoriev I.V."/>
            <person name="Stenlid J."/>
        </authorList>
    </citation>
    <scope>NUCLEOTIDE SEQUENCE [LARGE SCALE GENOMIC DNA]</scope>
    <source>
        <strain evidence="7 8">TC 32-1</strain>
    </source>
</reference>
<dbReference type="PROSITE" id="PS51821">
    <property type="entry name" value="VELVET"/>
    <property type="match status" value="1"/>
</dbReference>
<gene>
    <name evidence="7" type="ORF">HETIRDRAFT_458045</name>
</gene>
<protein>
    <recommendedName>
        <fullName evidence="6">Velvet domain-containing protein</fullName>
    </recommendedName>
</protein>
<evidence type="ECO:0000256" key="1">
    <source>
        <dbReference type="ARBA" id="ARBA00004123"/>
    </source>
</evidence>
<evidence type="ECO:0000259" key="6">
    <source>
        <dbReference type="PROSITE" id="PS51821"/>
    </source>
</evidence>
<feature type="compositionally biased region" description="Pro residues" evidence="5">
    <location>
        <begin position="584"/>
        <end position="597"/>
    </location>
</feature>
<evidence type="ECO:0000256" key="2">
    <source>
        <dbReference type="ARBA" id="ARBA00023015"/>
    </source>
</evidence>
<dbReference type="Gene3D" id="2.60.40.3960">
    <property type="entry name" value="Velvet domain"/>
    <property type="match status" value="2"/>
</dbReference>
<dbReference type="Proteomes" id="UP000030671">
    <property type="component" value="Unassembled WGS sequence"/>
</dbReference>
<keyword evidence="2" id="KW-0805">Transcription regulation</keyword>
<dbReference type="PANTHER" id="PTHR33572">
    <property type="entry name" value="SPORE DEVELOPMENT REGULATOR VOSA"/>
    <property type="match status" value="1"/>
</dbReference>
<dbReference type="RefSeq" id="XP_009543833.1">
    <property type="nucleotide sequence ID" value="XM_009545538.1"/>
</dbReference>
<keyword evidence="3" id="KW-0804">Transcription</keyword>
<dbReference type="AlphaFoldDB" id="W4KGC7"/>
<proteinExistence type="predicted"/>
<feature type="region of interest" description="Disordered" evidence="5">
    <location>
        <begin position="543"/>
        <end position="597"/>
    </location>
</feature>